<dbReference type="Proteomes" id="UP001341840">
    <property type="component" value="Unassembled WGS sequence"/>
</dbReference>
<accession>A0ABU6QH50</accession>
<feature type="region of interest" description="Disordered" evidence="1">
    <location>
        <begin position="69"/>
        <end position="100"/>
    </location>
</feature>
<gene>
    <name evidence="2" type="ORF">PIB30_043777</name>
</gene>
<feature type="region of interest" description="Disordered" evidence="1">
    <location>
        <begin position="1"/>
        <end position="24"/>
    </location>
</feature>
<comment type="caution">
    <text evidence="2">The sequence shown here is derived from an EMBL/GenBank/DDBJ whole genome shotgun (WGS) entry which is preliminary data.</text>
</comment>
<proteinExistence type="predicted"/>
<dbReference type="EMBL" id="JASCZI010000257">
    <property type="protein sequence ID" value="MED6110524.1"/>
    <property type="molecule type" value="Genomic_DNA"/>
</dbReference>
<reference evidence="2 3" key="1">
    <citation type="journal article" date="2023" name="Plants (Basel)">
        <title>Bridging the Gap: Combining Genomics and Transcriptomics Approaches to Understand Stylosanthes scabra, an Orphan Legume from the Brazilian Caatinga.</title>
        <authorList>
            <person name="Ferreira-Neto J.R.C."/>
            <person name="da Silva M.D."/>
            <person name="Binneck E."/>
            <person name="de Melo N.F."/>
            <person name="da Silva R.H."/>
            <person name="de Melo A.L.T.M."/>
            <person name="Pandolfi V."/>
            <person name="Bustamante F.O."/>
            <person name="Brasileiro-Vidal A.C."/>
            <person name="Benko-Iseppon A.M."/>
        </authorList>
    </citation>
    <scope>NUCLEOTIDE SEQUENCE [LARGE SCALE GENOMIC DNA]</scope>
    <source>
        <tissue evidence="2">Leaves</tissue>
    </source>
</reference>
<evidence type="ECO:0000256" key="1">
    <source>
        <dbReference type="SAM" id="MobiDB-lite"/>
    </source>
</evidence>
<name>A0ABU6QH50_9FABA</name>
<protein>
    <submittedName>
        <fullName evidence="2">Uncharacterized protein</fullName>
    </submittedName>
</protein>
<keyword evidence="3" id="KW-1185">Reference proteome</keyword>
<evidence type="ECO:0000313" key="3">
    <source>
        <dbReference type="Proteomes" id="UP001341840"/>
    </source>
</evidence>
<evidence type="ECO:0000313" key="2">
    <source>
        <dbReference type="EMBL" id="MED6110524.1"/>
    </source>
</evidence>
<sequence>MRLVRTSKPQPMTEKTENPDHPLAQYCPLWHTRPHGFVSNGRDDGKAPHTHPSKRVVLGRGIHTLIRHASFPSPTDVGLHNPPPSGSPASPLAHRSGLRL</sequence>
<organism evidence="2 3">
    <name type="scientific">Stylosanthes scabra</name>
    <dbReference type="NCBI Taxonomy" id="79078"/>
    <lineage>
        <taxon>Eukaryota</taxon>
        <taxon>Viridiplantae</taxon>
        <taxon>Streptophyta</taxon>
        <taxon>Embryophyta</taxon>
        <taxon>Tracheophyta</taxon>
        <taxon>Spermatophyta</taxon>
        <taxon>Magnoliopsida</taxon>
        <taxon>eudicotyledons</taxon>
        <taxon>Gunneridae</taxon>
        <taxon>Pentapetalae</taxon>
        <taxon>rosids</taxon>
        <taxon>fabids</taxon>
        <taxon>Fabales</taxon>
        <taxon>Fabaceae</taxon>
        <taxon>Papilionoideae</taxon>
        <taxon>50 kb inversion clade</taxon>
        <taxon>dalbergioids sensu lato</taxon>
        <taxon>Dalbergieae</taxon>
        <taxon>Pterocarpus clade</taxon>
        <taxon>Stylosanthes</taxon>
    </lineage>
</organism>